<keyword evidence="6" id="KW-1185">Reference proteome</keyword>
<dbReference type="InterPro" id="IPR012373">
    <property type="entry name" value="Ferrdict_sens_TM"/>
</dbReference>
<feature type="compositionally biased region" description="Low complexity" evidence="1">
    <location>
        <begin position="125"/>
        <end position="135"/>
    </location>
</feature>
<evidence type="ECO:0000256" key="2">
    <source>
        <dbReference type="SAM" id="Phobius"/>
    </source>
</evidence>
<feature type="transmembrane region" description="Helical" evidence="2">
    <location>
        <begin position="99"/>
        <end position="116"/>
    </location>
</feature>
<feature type="domain" description="FecR protein" evidence="3">
    <location>
        <begin position="137"/>
        <end position="232"/>
    </location>
</feature>
<dbReference type="GO" id="GO:0016989">
    <property type="term" value="F:sigma factor antagonist activity"/>
    <property type="evidence" value="ECO:0007669"/>
    <property type="project" value="TreeGrafter"/>
</dbReference>
<proteinExistence type="predicted"/>
<sequence length="369" mass="41839">MGKEHKEHTWNLIAKKLAGEATSTELKELEDLLRNNPELHYPVQTIADLWQHASPADQKQAEEAFDRHLDRIGRLNIEYIPAPTDEPGQKPALRRRRKALLLAPALLLLAGIIILVNRPKPQPAPVVAQQPTPAAREVTTQTGSRTQLTLPDNTKVWLNAGSNIQYEKNFGIDNREVSLTGEAFFDVAPDAARPFVIHARKVDVRVLGTSFDLKSYPTDKTTEATLIKGSIEISIRSRPSDKIILKPNEKLVVNNDDSLLLKPAPKRKEPRPESLVVISKPTYNQRYDAIVETSWVDNKLIFQDEEFSDLAKQMERWYGVSIRFDNLRGEELRFTGIFEKETIRQALEALKLTAHFDYTIEGTQITIQN</sequence>
<evidence type="ECO:0000313" key="5">
    <source>
        <dbReference type="EMBL" id="GGB11644.1"/>
    </source>
</evidence>
<keyword evidence="2" id="KW-0472">Membrane</keyword>
<dbReference type="Gene3D" id="2.60.120.1440">
    <property type="match status" value="1"/>
</dbReference>
<feature type="domain" description="Protein FecR C-terminal" evidence="4">
    <location>
        <begin position="299"/>
        <end position="367"/>
    </location>
</feature>
<organism evidence="5 6">
    <name type="scientific">Puia dinghuensis</name>
    <dbReference type="NCBI Taxonomy" id="1792502"/>
    <lineage>
        <taxon>Bacteria</taxon>
        <taxon>Pseudomonadati</taxon>
        <taxon>Bacteroidota</taxon>
        <taxon>Chitinophagia</taxon>
        <taxon>Chitinophagales</taxon>
        <taxon>Chitinophagaceae</taxon>
        <taxon>Puia</taxon>
    </lineage>
</organism>
<dbReference type="PANTHER" id="PTHR30273">
    <property type="entry name" value="PERIPLASMIC SIGNAL SENSOR AND SIGMA FACTOR ACTIVATOR FECR-RELATED"/>
    <property type="match status" value="1"/>
</dbReference>
<reference evidence="5" key="1">
    <citation type="journal article" date="2014" name="Int. J. Syst. Evol. Microbiol.">
        <title>Complete genome sequence of Corynebacterium casei LMG S-19264T (=DSM 44701T), isolated from a smear-ripened cheese.</title>
        <authorList>
            <consortium name="US DOE Joint Genome Institute (JGI-PGF)"/>
            <person name="Walter F."/>
            <person name="Albersmeier A."/>
            <person name="Kalinowski J."/>
            <person name="Ruckert C."/>
        </authorList>
    </citation>
    <scope>NUCLEOTIDE SEQUENCE</scope>
    <source>
        <strain evidence="5">CGMCC 1.15448</strain>
    </source>
</reference>
<evidence type="ECO:0000259" key="3">
    <source>
        <dbReference type="Pfam" id="PF04773"/>
    </source>
</evidence>
<dbReference type="EMBL" id="BMJC01000004">
    <property type="protein sequence ID" value="GGB11644.1"/>
    <property type="molecule type" value="Genomic_DNA"/>
</dbReference>
<evidence type="ECO:0000256" key="1">
    <source>
        <dbReference type="SAM" id="MobiDB-lite"/>
    </source>
</evidence>
<gene>
    <name evidence="5" type="ORF">GCM10011511_39090</name>
</gene>
<comment type="caution">
    <text evidence="5">The sequence shown here is derived from an EMBL/GenBank/DDBJ whole genome shotgun (WGS) entry which is preliminary data.</text>
</comment>
<name>A0A8J2UGA5_9BACT</name>
<dbReference type="FunFam" id="2.60.120.1440:FF:000001">
    <property type="entry name" value="Putative anti-sigma factor"/>
    <property type="match status" value="1"/>
</dbReference>
<dbReference type="Pfam" id="PF04773">
    <property type="entry name" value="FecR"/>
    <property type="match status" value="1"/>
</dbReference>
<dbReference type="AlphaFoldDB" id="A0A8J2UGA5"/>
<keyword evidence="2" id="KW-1133">Transmembrane helix</keyword>
<protein>
    <recommendedName>
        <fullName evidence="7">FecR family protein</fullName>
    </recommendedName>
</protein>
<dbReference type="RefSeq" id="WP_188934838.1">
    <property type="nucleotide sequence ID" value="NZ_BMJC01000004.1"/>
</dbReference>
<keyword evidence="2" id="KW-0812">Transmembrane</keyword>
<dbReference type="Gene3D" id="3.55.50.30">
    <property type="match status" value="1"/>
</dbReference>
<dbReference type="InterPro" id="IPR006860">
    <property type="entry name" value="FecR"/>
</dbReference>
<dbReference type="Proteomes" id="UP000607559">
    <property type="component" value="Unassembled WGS sequence"/>
</dbReference>
<dbReference type="PANTHER" id="PTHR30273:SF2">
    <property type="entry name" value="PROTEIN FECR"/>
    <property type="match status" value="1"/>
</dbReference>
<dbReference type="PIRSF" id="PIRSF018266">
    <property type="entry name" value="FecR"/>
    <property type="match status" value="1"/>
</dbReference>
<accession>A0A8J2UGA5</accession>
<evidence type="ECO:0000259" key="4">
    <source>
        <dbReference type="Pfam" id="PF16344"/>
    </source>
</evidence>
<dbReference type="InterPro" id="IPR032508">
    <property type="entry name" value="FecR_C"/>
</dbReference>
<evidence type="ECO:0000313" key="6">
    <source>
        <dbReference type="Proteomes" id="UP000607559"/>
    </source>
</evidence>
<dbReference type="Pfam" id="PF16344">
    <property type="entry name" value="FecR_C"/>
    <property type="match status" value="1"/>
</dbReference>
<evidence type="ECO:0008006" key="7">
    <source>
        <dbReference type="Google" id="ProtNLM"/>
    </source>
</evidence>
<feature type="region of interest" description="Disordered" evidence="1">
    <location>
        <begin position="123"/>
        <end position="145"/>
    </location>
</feature>
<reference evidence="5" key="2">
    <citation type="submission" date="2020-09" db="EMBL/GenBank/DDBJ databases">
        <authorList>
            <person name="Sun Q."/>
            <person name="Zhou Y."/>
        </authorList>
    </citation>
    <scope>NUCLEOTIDE SEQUENCE</scope>
    <source>
        <strain evidence="5">CGMCC 1.15448</strain>
    </source>
</reference>